<dbReference type="EMBL" id="CSWP01000004">
    <property type="protein sequence ID" value="CPV50497.1"/>
    <property type="molecule type" value="Genomic_DNA"/>
</dbReference>
<proteinExistence type="predicted"/>
<evidence type="ECO:0000313" key="2">
    <source>
        <dbReference type="EMBL" id="CPV50497.1"/>
    </source>
</evidence>
<dbReference type="PANTHER" id="PTHR43666">
    <property type="entry name" value="TLDD PROTEIN"/>
    <property type="match status" value="1"/>
</dbReference>
<dbReference type="InterPro" id="IPR036059">
    <property type="entry name" value="TldD/PmbA_sf"/>
</dbReference>
<dbReference type="GO" id="GO:0006508">
    <property type="term" value="P:proteolysis"/>
    <property type="evidence" value="ECO:0007669"/>
    <property type="project" value="UniProtKB-KW"/>
</dbReference>
<evidence type="ECO:0000259" key="1">
    <source>
        <dbReference type="Pfam" id="PF19289"/>
    </source>
</evidence>
<dbReference type="AlphaFoldDB" id="A0A0U0XEW2"/>
<name>A0A0U0XEW2_9MYCO</name>
<protein>
    <submittedName>
        <fullName evidence="2">Putative Zn-dependent protease-like protein</fullName>
    </submittedName>
</protein>
<dbReference type="RefSeq" id="WP_005110224.1">
    <property type="nucleotide sequence ID" value="NZ_CP014955.1"/>
</dbReference>
<organism evidence="2 3">
    <name type="scientific">Mycobacteroides abscessus</name>
    <dbReference type="NCBI Taxonomy" id="36809"/>
    <lineage>
        <taxon>Bacteria</taxon>
        <taxon>Bacillati</taxon>
        <taxon>Actinomycetota</taxon>
        <taxon>Actinomycetes</taxon>
        <taxon>Mycobacteriales</taxon>
        <taxon>Mycobacteriaceae</taxon>
        <taxon>Mycobacteroides</taxon>
    </lineage>
</organism>
<dbReference type="OMA" id="TCLWYIR"/>
<dbReference type="SUPFAM" id="SSF111283">
    <property type="entry name" value="Putative modulator of DNA gyrase, PmbA/TldD"/>
    <property type="match status" value="1"/>
</dbReference>
<dbReference type="InterPro" id="IPR045569">
    <property type="entry name" value="Metalloprtase-TldD/E_C"/>
</dbReference>
<evidence type="ECO:0000313" key="3">
    <source>
        <dbReference type="Proteomes" id="UP000045782"/>
    </source>
</evidence>
<dbReference type="Gene3D" id="3.30.2290.10">
    <property type="entry name" value="PmbA/TldD superfamily"/>
    <property type="match status" value="1"/>
</dbReference>
<keyword evidence="2" id="KW-0378">Hydrolase</keyword>
<dbReference type="PATRIC" id="fig|36809.44.peg.1530"/>
<keyword evidence="2" id="KW-0645">Protease</keyword>
<dbReference type="GO" id="GO:0008237">
    <property type="term" value="F:metallopeptidase activity"/>
    <property type="evidence" value="ECO:0007669"/>
    <property type="project" value="InterPro"/>
</dbReference>
<dbReference type="GeneID" id="93378671"/>
<dbReference type="Proteomes" id="UP000045782">
    <property type="component" value="Unassembled WGS sequence"/>
</dbReference>
<dbReference type="InterPro" id="IPR035068">
    <property type="entry name" value="TldD/PmbA_N"/>
</dbReference>
<dbReference type="Pfam" id="PF19289">
    <property type="entry name" value="PmbA_TldD_3rd"/>
    <property type="match status" value="1"/>
</dbReference>
<feature type="domain" description="Metalloprotease TldD/E C-terminal" evidence="1">
    <location>
        <begin position="222"/>
        <end position="452"/>
    </location>
</feature>
<gene>
    <name evidence="2" type="ORF">ERS075579_02160</name>
</gene>
<sequence>MIPAQQVADDVLAEAARRGGADDTIVLIQDSSEASLRWAGSSMTTNGESVKRSIAVISILRQGDQTRVGSVLTEDADPAALADLVAASQSEAASAPPSRDAMPLLGPGETVGESWDAEIVPTSAGVFGSLAADLSTGFDGPDTLYGYARHERQTTFLASSTGLRRRFTQPTGQVEINAKRGVGSAWAGVCTPEFVDVPTEALLRQLSERLTAAQNQIELTAGRYETLLPPSATGDLMQYLVWTMGGRGAHEGRNAFAGPGGTRIGERLTDLPVTVYSDPSYPGLESSPFVATPISRESLSVFDNGVGIERVDWVRDGVINALSYSRADAAEFGAAPTVGADNLVMTGGGSQTLEQMIAATENGLLLTTLWYIREVDPTTLLLTGLTRDGVYLVRDGQITGAVNNYRFNESPIDLLRRVSQVGATEYTLPREWSDYATRQAMPALRIPDFHMSSVSAAQ</sequence>
<accession>A0A0U0XEW2</accession>
<reference evidence="2 3" key="1">
    <citation type="submission" date="2015-03" db="EMBL/GenBank/DDBJ databases">
        <authorList>
            <person name="Murphy D."/>
        </authorList>
    </citation>
    <scope>NUCLEOTIDE SEQUENCE [LARGE SCALE GENOMIC DNA]</scope>
    <source>
        <strain evidence="2 3">PAP088</strain>
    </source>
</reference>
<dbReference type="PANTHER" id="PTHR43666:SF1">
    <property type="entry name" value="CONSERVED PROTEIN"/>
    <property type="match status" value="1"/>
</dbReference>